<evidence type="ECO:0000256" key="3">
    <source>
        <dbReference type="ARBA" id="ARBA00011245"/>
    </source>
</evidence>
<evidence type="ECO:0000256" key="12">
    <source>
        <dbReference type="ARBA" id="ARBA00047398"/>
    </source>
</evidence>
<comment type="subcellular location">
    <subcellularLocation>
        <location evidence="1 13">Cytoplasm</location>
    </subcellularLocation>
</comment>
<dbReference type="AlphaFoldDB" id="A0A934KJ27"/>
<reference evidence="15 16" key="1">
    <citation type="submission" date="2020-10" db="EMBL/GenBank/DDBJ databases">
        <title>Ca. Dormibacterota MAGs.</title>
        <authorList>
            <person name="Montgomery K."/>
        </authorList>
    </citation>
    <scope>NUCLEOTIDE SEQUENCE [LARGE SCALE GENOMIC DNA]</scope>
    <source>
        <strain evidence="15">Mitchell_Peninsula_5</strain>
    </source>
</reference>
<evidence type="ECO:0000256" key="4">
    <source>
        <dbReference type="ARBA" id="ARBA00022490"/>
    </source>
</evidence>
<feature type="short sequence motif" description="'HIGH' region" evidence="13">
    <location>
        <begin position="31"/>
        <end position="41"/>
    </location>
</feature>
<evidence type="ECO:0000313" key="15">
    <source>
        <dbReference type="EMBL" id="MBJ7610361.1"/>
    </source>
</evidence>
<dbReference type="InterPro" id="IPR056411">
    <property type="entry name" value="CysS_C"/>
</dbReference>
<proteinExistence type="inferred from homology"/>
<dbReference type="PANTHER" id="PTHR10890:SF3">
    <property type="entry name" value="CYSTEINE--TRNA LIGASE, CYTOPLASMIC"/>
    <property type="match status" value="1"/>
</dbReference>
<dbReference type="Pfam" id="PF01406">
    <property type="entry name" value="tRNA-synt_1e"/>
    <property type="match status" value="1"/>
</dbReference>
<evidence type="ECO:0000256" key="13">
    <source>
        <dbReference type="HAMAP-Rule" id="MF_00041"/>
    </source>
</evidence>
<keyword evidence="5 13" id="KW-0436">Ligase</keyword>
<evidence type="ECO:0000256" key="11">
    <source>
        <dbReference type="ARBA" id="ARBA00023146"/>
    </source>
</evidence>
<dbReference type="Gene3D" id="1.20.120.1910">
    <property type="entry name" value="Cysteine-tRNA ligase, C-terminal anti-codon recognition domain"/>
    <property type="match status" value="1"/>
</dbReference>
<dbReference type="PRINTS" id="PR00983">
    <property type="entry name" value="TRNASYNTHCYS"/>
</dbReference>
<evidence type="ECO:0000256" key="10">
    <source>
        <dbReference type="ARBA" id="ARBA00022917"/>
    </source>
</evidence>
<evidence type="ECO:0000256" key="5">
    <source>
        <dbReference type="ARBA" id="ARBA00022598"/>
    </source>
</evidence>
<evidence type="ECO:0000313" key="16">
    <source>
        <dbReference type="Proteomes" id="UP000614410"/>
    </source>
</evidence>
<dbReference type="Gene3D" id="3.40.50.620">
    <property type="entry name" value="HUPs"/>
    <property type="match status" value="1"/>
</dbReference>
<protein>
    <recommendedName>
        <fullName evidence="13">Cysteine--tRNA ligase</fullName>
        <ecNumber evidence="13">6.1.1.16</ecNumber>
    </recommendedName>
    <alternativeName>
        <fullName evidence="13">Cysteinyl-tRNA synthetase</fullName>
        <shortName evidence="13">CysRS</shortName>
    </alternativeName>
</protein>
<dbReference type="Pfam" id="PF23493">
    <property type="entry name" value="CysS_C"/>
    <property type="match status" value="1"/>
</dbReference>
<name>A0A934KJ27_9BACT</name>
<keyword evidence="8 13" id="KW-0862">Zinc</keyword>
<feature type="binding site" evidence="13">
    <location>
        <position position="240"/>
    </location>
    <ligand>
        <name>Zn(2+)</name>
        <dbReference type="ChEBI" id="CHEBI:29105"/>
    </ligand>
</feature>
<evidence type="ECO:0000256" key="2">
    <source>
        <dbReference type="ARBA" id="ARBA00005594"/>
    </source>
</evidence>
<keyword evidence="9 13" id="KW-0067">ATP-binding</keyword>
<dbReference type="GO" id="GO:0004817">
    <property type="term" value="F:cysteine-tRNA ligase activity"/>
    <property type="evidence" value="ECO:0007669"/>
    <property type="project" value="UniProtKB-UniRule"/>
</dbReference>
<keyword evidence="10 13" id="KW-0648">Protein biosynthesis</keyword>
<organism evidence="15 16">
    <name type="scientific">Candidatus Amunia macphersoniae</name>
    <dbReference type="NCBI Taxonomy" id="3127014"/>
    <lineage>
        <taxon>Bacteria</taxon>
        <taxon>Bacillati</taxon>
        <taxon>Candidatus Dormiibacterota</taxon>
        <taxon>Candidatus Dormibacteria</taxon>
        <taxon>Candidatus Aeolococcales</taxon>
        <taxon>Candidatus Aeolococcaceae</taxon>
        <taxon>Candidatus Amunia</taxon>
    </lineage>
</organism>
<dbReference type="GO" id="GO:0005829">
    <property type="term" value="C:cytosol"/>
    <property type="evidence" value="ECO:0007669"/>
    <property type="project" value="TreeGrafter"/>
</dbReference>
<keyword evidence="7 13" id="KW-0547">Nucleotide-binding</keyword>
<evidence type="ECO:0000256" key="6">
    <source>
        <dbReference type="ARBA" id="ARBA00022723"/>
    </source>
</evidence>
<dbReference type="GO" id="GO:0008270">
    <property type="term" value="F:zinc ion binding"/>
    <property type="evidence" value="ECO:0007669"/>
    <property type="project" value="UniProtKB-UniRule"/>
</dbReference>
<sequence length="470" mass="51925">MTLRLHDTLTRALRDVAPLQAGHVRMYTCGPTVYARSHIGNFRTFIFEDVLRRWLERRFRVTHVMNLTDVEDKIIRNATAASRDLGEETAPWIDAFFEDLDVLNIRRADHYPRATEYIAQMVELIERLGAAGVTYDTDGSVYYRIAAFPGYGRLSGARAEGLIAGAGGRVDADEYDKESPRDFALWKAVRADEIGWDTPLGRGRPGWHIECSAMSMALLGESFDIHCGGVDNIFPHHENEIAQSEAATGRSFVQTWAHSAHLRIGGDKMAKSLGNFATMPDLVAAGARPSALRYLLGAGAHYRKPVNYTDASLHAAAESVDRFADFRARVDAHAPQDGGQVAADPRITQTREAFEAAMDDDLNLPEAMGAVFTLIRSLNRDLDGGDLGDASHAELVALIAEIDDVLGVLPLVDRERLGESLTADDDAVLARREAARAERDWAESDRLREVLAERGVSVEDTPSGQRWRRS</sequence>
<dbReference type="InterPro" id="IPR024909">
    <property type="entry name" value="Cys-tRNA/MSH_ligase"/>
</dbReference>
<evidence type="ECO:0000256" key="8">
    <source>
        <dbReference type="ARBA" id="ARBA00022833"/>
    </source>
</evidence>
<dbReference type="SUPFAM" id="SSF52374">
    <property type="entry name" value="Nucleotidylyl transferase"/>
    <property type="match status" value="1"/>
</dbReference>
<dbReference type="EC" id="6.1.1.16" evidence="13"/>
<keyword evidence="4 13" id="KW-0963">Cytoplasm</keyword>
<comment type="similarity">
    <text evidence="2 13">Belongs to the class-I aminoacyl-tRNA synthetase family.</text>
</comment>
<evidence type="ECO:0000256" key="7">
    <source>
        <dbReference type="ARBA" id="ARBA00022741"/>
    </source>
</evidence>
<dbReference type="NCBIfam" id="TIGR00435">
    <property type="entry name" value="cysS"/>
    <property type="match status" value="1"/>
</dbReference>
<keyword evidence="6 13" id="KW-0479">Metal-binding</keyword>
<dbReference type="GO" id="GO:0005524">
    <property type="term" value="F:ATP binding"/>
    <property type="evidence" value="ECO:0007669"/>
    <property type="project" value="UniProtKB-UniRule"/>
</dbReference>
<dbReference type="Pfam" id="PF09190">
    <property type="entry name" value="DALR_2"/>
    <property type="match status" value="1"/>
</dbReference>
<feature type="binding site" evidence="13">
    <location>
        <position position="211"/>
    </location>
    <ligand>
        <name>Zn(2+)</name>
        <dbReference type="ChEBI" id="CHEBI:29105"/>
    </ligand>
</feature>
<keyword evidence="11 13" id="KW-0030">Aminoacyl-tRNA synthetase</keyword>
<feature type="binding site" evidence="13">
    <location>
        <position position="271"/>
    </location>
    <ligand>
        <name>ATP</name>
        <dbReference type="ChEBI" id="CHEBI:30616"/>
    </ligand>
</feature>
<accession>A0A934KJ27</accession>
<dbReference type="InterPro" id="IPR015803">
    <property type="entry name" value="Cys-tRNA-ligase"/>
</dbReference>
<gene>
    <name evidence="13" type="primary">cysS</name>
    <name evidence="15" type="ORF">JF887_13160</name>
</gene>
<dbReference type="Proteomes" id="UP000614410">
    <property type="component" value="Unassembled WGS sequence"/>
</dbReference>
<dbReference type="PANTHER" id="PTHR10890">
    <property type="entry name" value="CYSTEINYL-TRNA SYNTHETASE"/>
    <property type="match status" value="1"/>
</dbReference>
<feature type="binding site" evidence="13">
    <location>
        <position position="29"/>
    </location>
    <ligand>
        <name>Zn(2+)</name>
        <dbReference type="ChEBI" id="CHEBI:29105"/>
    </ligand>
</feature>
<dbReference type="InterPro" id="IPR032678">
    <property type="entry name" value="tRNA-synt_1_cat_dom"/>
</dbReference>
<comment type="catalytic activity">
    <reaction evidence="12 13">
        <text>tRNA(Cys) + L-cysteine + ATP = L-cysteinyl-tRNA(Cys) + AMP + diphosphate</text>
        <dbReference type="Rhea" id="RHEA:17773"/>
        <dbReference type="Rhea" id="RHEA-COMP:9661"/>
        <dbReference type="Rhea" id="RHEA-COMP:9679"/>
        <dbReference type="ChEBI" id="CHEBI:30616"/>
        <dbReference type="ChEBI" id="CHEBI:33019"/>
        <dbReference type="ChEBI" id="CHEBI:35235"/>
        <dbReference type="ChEBI" id="CHEBI:78442"/>
        <dbReference type="ChEBI" id="CHEBI:78517"/>
        <dbReference type="ChEBI" id="CHEBI:456215"/>
        <dbReference type="EC" id="6.1.1.16"/>
    </reaction>
</comment>
<feature type="short sequence motif" description="'KMSKS' region" evidence="13">
    <location>
        <begin position="268"/>
        <end position="272"/>
    </location>
</feature>
<dbReference type="SMART" id="SM00840">
    <property type="entry name" value="DALR_2"/>
    <property type="match status" value="1"/>
</dbReference>
<comment type="subunit">
    <text evidence="3 13">Monomer.</text>
</comment>
<dbReference type="SUPFAM" id="SSF47323">
    <property type="entry name" value="Anticodon-binding domain of a subclass of class I aminoacyl-tRNA synthetases"/>
    <property type="match status" value="1"/>
</dbReference>
<feature type="domain" description="Cysteinyl-tRNA synthetase class Ia DALR" evidence="14">
    <location>
        <begin position="353"/>
        <end position="417"/>
    </location>
</feature>
<comment type="caution">
    <text evidence="15">The sequence shown here is derived from an EMBL/GenBank/DDBJ whole genome shotgun (WGS) entry which is preliminary data.</text>
</comment>
<dbReference type="EMBL" id="JAEKNN010000061">
    <property type="protein sequence ID" value="MBJ7610361.1"/>
    <property type="molecule type" value="Genomic_DNA"/>
</dbReference>
<dbReference type="InterPro" id="IPR015273">
    <property type="entry name" value="Cys-tRNA-synt_Ia_DALR"/>
</dbReference>
<dbReference type="InterPro" id="IPR009080">
    <property type="entry name" value="tRNAsynth_Ia_anticodon-bd"/>
</dbReference>
<evidence type="ECO:0000259" key="14">
    <source>
        <dbReference type="SMART" id="SM00840"/>
    </source>
</evidence>
<dbReference type="CDD" id="cd00672">
    <property type="entry name" value="CysRS_core"/>
    <property type="match status" value="1"/>
</dbReference>
<evidence type="ECO:0000256" key="9">
    <source>
        <dbReference type="ARBA" id="ARBA00022840"/>
    </source>
</evidence>
<evidence type="ECO:0000256" key="1">
    <source>
        <dbReference type="ARBA" id="ARBA00004496"/>
    </source>
</evidence>
<dbReference type="HAMAP" id="MF_00041">
    <property type="entry name" value="Cys_tRNA_synth"/>
    <property type="match status" value="1"/>
</dbReference>
<dbReference type="InterPro" id="IPR014729">
    <property type="entry name" value="Rossmann-like_a/b/a_fold"/>
</dbReference>
<dbReference type="GO" id="GO:0006423">
    <property type="term" value="P:cysteinyl-tRNA aminoacylation"/>
    <property type="evidence" value="ECO:0007669"/>
    <property type="project" value="UniProtKB-UniRule"/>
</dbReference>
<feature type="binding site" evidence="13">
    <location>
        <position position="236"/>
    </location>
    <ligand>
        <name>Zn(2+)</name>
        <dbReference type="ChEBI" id="CHEBI:29105"/>
    </ligand>
</feature>
<comment type="cofactor">
    <cofactor evidence="13">
        <name>Zn(2+)</name>
        <dbReference type="ChEBI" id="CHEBI:29105"/>
    </cofactor>
    <text evidence="13">Binds 1 zinc ion per subunit.</text>
</comment>